<evidence type="ECO:0000313" key="3">
    <source>
        <dbReference type="Proteomes" id="UP001165205"/>
    </source>
</evidence>
<protein>
    <submittedName>
        <fullName evidence="2">Unnamed protein product</fullName>
    </submittedName>
</protein>
<dbReference type="Proteomes" id="UP001165205">
    <property type="component" value="Unassembled WGS sequence"/>
</dbReference>
<evidence type="ECO:0000313" key="2">
    <source>
        <dbReference type="EMBL" id="GMG26190.1"/>
    </source>
</evidence>
<feature type="signal peptide" evidence="1">
    <location>
        <begin position="1"/>
        <end position="17"/>
    </location>
</feature>
<feature type="chain" id="PRO_5042933184" evidence="1">
    <location>
        <begin position="18"/>
        <end position="85"/>
    </location>
</feature>
<dbReference type="AlphaFoldDB" id="A0AAN5BUR3"/>
<keyword evidence="1" id="KW-0732">Signal</keyword>
<name>A0AAN5BUR3_ASPOZ</name>
<gene>
    <name evidence="2" type="ORF">Aory04_000306400</name>
</gene>
<accession>A0AAN5BUR3</accession>
<reference evidence="2" key="1">
    <citation type="submission" date="2023-04" db="EMBL/GenBank/DDBJ databases">
        <title>Aspergillus oryzae NBRC 4228.</title>
        <authorList>
            <person name="Ichikawa N."/>
            <person name="Sato H."/>
            <person name="Tonouchi N."/>
        </authorList>
    </citation>
    <scope>NUCLEOTIDE SEQUENCE</scope>
    <source>
        <strain evidence="2">NBRC 4228</strain>
    </source>
</reference>
<comment type="caution">
    <text evidence="2">The sequence shown here is derived from an EMBL/GenBank/DDBJ whole genome shotgun (WGS) entry which is preliminary data.</text>
</comment>
<proteinExistence type="predicted"/>
<sequence length="85" mass="9539">MIMRPVIGLIIILLGLAKDLDITSMMSIIMALIVFCLIWENITSLHCHAGIWEPWNNTIYPEQRVASDDSNVPVIRDESSDSARA</sequence>
<evidence type="ECO:0000256" key="1">
    <source>
        <dbReference type="SAM" id="SignalP"/>
    </source>
</evidence>
<organism evidence="2 3">
    <name type="scientific">Aspergillus oryzae</name>
    <name type="common">Yellow koji mold</name>
    <dbReference type="NCBI Taxonomy" id="5062"/>
    <lineage>
        <taxon>Eukaryota</taxon>
        <taxon>Fungi</taxon>
        <taxon>Dikarya</taxon>
        <taxon>Ascomycota</taxon>
        <taxon>Pezizomycotina</taxon>
        <taxon>Eurotiomycetes</taxon>
        <taxon>Eurotiomycetidae</taxon>
        <taxon>Eurotiales</taxon>
        <taxon>Aspergillaceae</taxon>
        <taxon>Aspergillus</taxon>
        <taxon>Aspergillus subgen. Circumdati</taxon>
    </lineage>
</organism>
<dbReference type="EMBL" id="BSYA01000024">
    <property type="protein sequence ID" value="GMG26190.1"/>
    <property type="molecule type" value="Genomic_DNA"/>
</dbReference>